<dbReference type="EMBL" id="RBXB01000003">
    <property type="protein sequence ID" value="RKS96132.1"/>
    <property type="molecule type" value="Genomic_DNA"/>
</dbReference>
<feature type="transmembrane region" description="Helical" evidence="1">
    <location>
        <begin position="55"/>
        <end position="72"/>
    </location>
</feature>
<protein>
    <submittedName>
        <fullName evidence="2">Uncharacterized protein</fullName>
    </submittedName>
</protein>
<keyword evidence="3" id="KW-1185">Reference proteome</keyword>
<evidence type="ECO:0000256" key="1">
    <source>
        <dbReference type="SAM" id="Phobius"/>
    </source>
</evidence>
<name>A0A495S8I5_9FLAO</name>
<dbReference type="RefSeq" id="WP_121462172.1">
    <property type="nucleotide sequence ID" value="NZ_RBXB01000003.1"/>
</dbReference>
<feature type="transmembrane region" description="Helical" evidence="1">
    <location>
        <begin position="78"/>
        <end position="96"/>
    </location>
</feature>
<accession>A0A495S8I5</accession>
<keyword evidence="1" id="KW-0472">Membrane</keyword>
<gene>
    <name evidence="2" type="ORF">BCF58_2552</name>
</gene>
<feature type="transmembrane region" description="Helical" evidence="1">
    <location>
        <begin position="30"/>
        <end position="48"/>
    </location>
</feature>
<keyword evidence="1" id="KW-0812">Transmembrane</keyword>
<reference evidence="2 3" key="1">
    <citation type="submission" date="2018-10" db="EMBL/GenBank/DDBJ databases">
        <title>Genomic Encyclopedia of Archaeal and Bacterial Type Strains, Phase II (KMG-II): from individual species to whole genera.</title>
        <authorList>
            <person name="Goeker M."/>
        </authorList>
    </citation>
    <scope>NUCLEOTIDE SEQUENCE [LARGE SCALE GENOMIC DNA]</scope>
    <source>
        <strain evidence="2 3">DSM 14219</strain>
    </source>
</reference>
<proteinExistence type="predicted"/>
<feature type="transmembrane region" description="Helical" evidence="1">
    <location>
        <begin position="7"/>
        <end position="24"/>
    </location>
</feature>
<sequence length="163" mass="19198">MKKLKIEIIAMILLWIHIAVSLIVNPSNFNPLFSIGIMGLLLSSLLYLKFKDYSLIILLVILFLGSFNLIQFSTFFKINISFLNLPIGILFVLVLYRRYYELKESFLDKTHEEKKEDRNRKIQFFKNKFQNLSIEELENNLNNNHLVDEAKIATKTLLKEKNI</sequence>
<organism evidence="2 3">
    <name type="scientific">Chryseobacterium defluvii</name>
    <dbReference type="NCBI Taxonomy" id="160396"/>
    <lineage>
        <taxon>Bacteria</taxon>
        <taxon>Pseudomonadati</taxon>
        <taxon>Bacteroidota</taxon>
        <taxon>Flavobacteriia</taxon>
        <taxon>Flavobacteriales</taxon>
        <taxon>Weeksellaceae</taxon>
        <taxon>Chryseobacterium group</taxon>
        <taxon>Chryseobacterium</taxon>
    </lineage>
</organism>
<evidence type="ECO:0000313" key="2">
    <source>
        <dbReference type="EMBL" id="RKS96132.1"/>
    </source>
</evidence>
<evidence type="ECO:0000313" key="3">
    <source>
        <dbReference type="Proteomes" id="UP000272428"/>
    </source>
</evidence>
<dbReference type="OrthoDB" id="9993109at2"/>
<dbReference type="Proteomes" id="UP000272428">
    <property type="component" value="Unassembled WGS sequence"/>
</dbReference>
<keyword evidence="1" id="KW-1133">Transmembrane helix</keyword>
<dbReference type="AlphaFoldDB" id="A0A495S8I5"/>
<comment type="caution">
    <text evidence="2">The sequence shown here is derived from an EMBL/GenBank/DDBJ whole genome shotgun (WGS) entry which is preliminary data.</text>
</comment>